<gene>
    <name evidence="2" type="ORF">GCM10009811_17390</name>
</gene>
<organism evidence="2 3">
    <name type="scientific">Nostocoides veronense</name>
    <dbReference type="NCBI Taxonomy" id="330836"/>
    <lineage>
        <taxon>Bacteria</taxon>
        <taxon>Bacillati</taxon>
        <taxon>Actinomycetota</taxon>
        <taxon>Actinomycetes</taxon>
        <taxon>Micrococcales</taxon>
        <taxon>Intrasporangiaceae</taxon>
        <taxon>Nostocoides</taxon>
    </lineage>
</organism>
<accession>A0ABN2LLW8</accession>
<dbReference type="RefSeq" id="WP_344083663.1">
    <property type="nucleotide sequence ID" value="NZ_BAAAPO010000026.1"/>
</dbReference>
<name>A0ABN2LLW8_9MICO</name>
<protein>
    <submittedName>
        <fullName evidence="2">Uncharacterized protein</fullName>
    </submittedName>
</protein>
<proteinExistence type="predicted"/>
<feature type="compositionally biased region" description="Basic residues" evidence="1">
    <location>
        <begin position="33"/>
        <end position="43"/>
    </location>
</feature>
<keyword evidence="3" id="KW-1185">Reference proteome</keyword>
<reference evidence="2 3" key="1">
    <citation type="journal article" date="2019" name="Int. J. Syst. Evol. Microbiol.">
        <title>The Global Catalogue of Microorganisms (GCM) 10K type strain sequencing project: providing services to taxonomists for standard genome sequencing and annotation.</title>
        <authorList>
            <consortium name="The Broad Institute Genomics Platform"/>
            <consortium name="The Broad Institute Genome Sequencing Center for Infectious Disease"/>
            <person name="Wu L."/>
            <person name="Ma J."/>
        </authorList>
    </citation>
    <scope>NUCLEOTIDE SEQUENCE [LARGE SCALE GENOMIC DNA]</scope>
    <source>
        <strain evidence="2 3">JCM 15592</strain>
    </source>
</reference>
<dbReference type="Proteomes" id="UP001499938">
    <property type="component" value="Unassembled WGS sequence"/>
</dbReference>
<dbReference type="EMBL" id="BAAAPO010000026">
    <property type="protein sequence ID" value="GAA1793116.1"/>
    <property type="molecule type" value="Genomic_DNA"/>
</dbReference>
<feature type="region of interest" description="Disordered" evidence="1">
    <location>
        <begin position="22"/>
        <end position="43"/>
    </location>
</feature>
<comment type="caution">
    <text evidence="2">The sequence shown here is derived from an EMBL/GenBank/DDBJ whole genome shotgun (WGS) entry which is preliminary data.</text>
</comment>
<sequence>MDRPIDRDYARMMTELRTARQDWHTTVQSPKRSLLHRLTHRSH</sequence>
<evidence type="ECO:0000313" key="3">
    <source>
        <dbReference type="Proteomes" id="UP001499938"/>
    </source>
</evidence>
<evidence type="ECO:0000313" key="2">
    <source>
        <dbReference type="EMBL" id="GAA1793116.1"/>
    </source>
</evidence>
<evidence type="ECO:0000256" key="1">
    <source>
        <dbReference type="SAM" id="MobiDB-lite"/>
    </source>
</evidence>